<protein>
    <submittedName>
        <fullName evidence="1">Uncharacterized protein</fullName>
    </submittedName>
</protein>
<sequence>MRREIILDRNQIGKMVGATRTIPGRSFSNRDHEQNIQVIIVGLCMIIRSHTPFNCCKSRQQDNSIYAGH</sequence>
<dbReference type="Proteomes" id="UP000708208">
    <property type="component" value="Unassembled WGS sequence"/>
</dbReference>
<dbReference type="AlphaFoldDB" id="A0A8J2J9S1"/>
<dbReference type="EMBL" id="CAJVCH010019787">
    <property type="protein sequence ID" value="CAG7687602.1"/>
    <property type="molecule type" value="Genomic_DNA"/>
</dbReference>
<name>A0A8J2J9S1_9HEXA</name>
<gene>
    <name evidence="1" type="ORF">AFUS01_LOCUS3308</name>
</gene>
<evidence type="ECO:0000313" key="2">
    <source>
        <dbReference type="Proteomes" id="UP000708208"/>
    </source>
</evidence>
<organism evidence="1 2">
    <name type="scientific">Allacma fusca</name>
    <dbReference type="NCBI Taxonomy" id="39272"/>
    <lineage>
        <taxon>Eukaryota</taxon>
        <taxon>Metazoa</taxon>
        <taxon>Ecdysozoa</taxon>
        <taxon>Arthropoda</taxon>
        <taxon>Hexapoda</taxon>
        <taxon>Collembola</taxon>
        <taxon>Symphypleona</taxon>
        <taxon>Sminthuridae</taxon>
        <taxon>Allacma</taxon>
    </lineage>
</organism>
<comment type="caution">
    <text evidence="1">The sequence shown here is derived from an EMBL/GenBank/DDBJ whole genome shotgun (WGS) entry which is preliminary data.</text>
</comment>
<evidence type="ECO:0000313" key="1">
    <source>
        <dbReference type="EMBL" id="CAG7687602.1"/>
    </source>
</evidence>
<keyword evidence="2" id="KW-1185">Reference proteome</keyword>
<proteinExistence type="predicted"/>
<reference evidence="1" key="1">
    <citation type="submission" date="2021-06" db="EMBL/GenBank/DDBJ databases">
        <authorList>
            <person name="Hodson N. C."/>
            <person name="Mongue J. A."/>
            <person name="Jaron S. K."/>
        </authorList>
    </citation>
    <scope>NUCLEOTIDE SEQUENCE</scope>
</reference>
<accession>A0A8J2J9S1</accession>